<dbReference type="GO" id="GO:1990904">
    <property type="term" value="C:ribonucleoprotein complex"/>
    <property type="evidence" value="ECO:0007669"/>
    <property type="project" value="UniProtKB-KW"/>
</dbReference>
<dbReference type="Pfam" id="PF00270">
    <property type="entry name" value="DEAD"/>
    <property type="match status" value="1"/>
</dbReference>
<dbReference type="PANTHER" id="PTHR47961">
    <property type="entry name" value="DNA POLYMERASE THETA, PUTATIVE (AFU_ORTHOLOGUE AFUA_1G05260)-RELATED"/>
    <property type="match status" value="1"/>
</dbReference>
<keyword evidence="1" id="KW-0547">Nucleotide-binding</keyword>
<comment type="caution">
    <text evidence="7">The sequence shown here is derived from an EMBL/GenBank/DDBJ whole genome shotgun (WGS) entry which is preliminary data.</text>
</comment>
<dbReference type="Pfam" id="PF02889">
    <property type="entry name" value="Sec63"/>
    <property type="match status" value="2"/>
</dbReference>
<dbReference type="Pfam" id="PF00271">
    <property type="entry name" value="Helicase_C"/>
    <property type="match status" value="1"/>
</dbReference>
<evidence type="ECO:0000256" key="3">
    <source>
        <dbReference type="ARBA" id="ARBA00022806"/>
    </source>
</evidence>
<dbReference type="SUPFAM" id="SSF158702">
    <property type="entry name" value="Sec63 N-terminal domain-like"/>
    <property type="match status" value="1"/>
</dbReference>
<dbReference type="CDD" id="cd18795">
    <property type="entry name" value="SF2_C_Ski2"/>
    <property type="match status" value="1"/>
</dbReference>
<evidence type="ECO:0000259" key="6">
    <source>
        <dbReference type="PROSITE" id="PS51194"/>
    </source>
</evidence>
<proteinExistence type="predicted"/>
<dbReference type="Gene3D" id="3.40.50.300">
    <property type="entry name" value="P-loop containing nucleotide triphosphate hydrolases"/>
    <property type="match status" value="2"/>
</dbReference>
<evidence type="ECO:0000256" key="1">
    <source>
        <dbReference type="ARBA" id="ARBA00022741"/>
    </source>
</evidence>
<gene>
    <name evidence="7" type="primary">l(3)72Ab</name>
    <name evidence="7" type="ORF">TCON_1254</name>
</gene>
<dbReference type="PANTHER" id="PTHR47961:SF6">
    <property type="entry name" value="DNA-DIRECTED DNA POLYMERASE"/>
    <property type="match status" value="1"/>
</dbReference>
<dbReference type="Proteomes" id="UP001516464">
    <property type="component" value="Unassembled WGS sequence"/>
</dbReference>
<dbReference type="PROSITE" id="PS51194">
    <property type="entry name" value="HELICASE_CTER"/>
    <property type="match status" value="1"/>
</dbReference>
<dbReference type="Gene3D" id="1.10.3380.10">
    <property type="entry name" value="Sec63 N-terminal domain-like domain"/>
    <property type="match status" value="2"/>
</dbReference>
<feature type="domain" description="Helicase ATP-binding" evidence="5">
    <location>
        <begin position="264"/>
        <end position="427"/>
    </location>
</feature>
<dbReference type="InterPro" id="IPR004179">
    <property type="entry name" value="Sec63-dom"/>
</dbReference>
<dbReference type="SMART" id="SM00973">
    <property type="entry name" value="Sec63"/>
    <property type="match status" value="1"/>
</dbReference>
<dbReference type="SMART" id="SM00487">
    <property type="entry name" value="DEXDc"/>
    <property type="match status" value="1"/>
</dbReference>
<keyword evidence="8" id="KW-1185">Reference proteome</keyword>
<dbReference type="EMBL" id="SBIQ01000076">
    <property type="protein sequence ID" value="KAF7683538.1"/>
    <property type="molecule type" value="Genomic_DNA"/>
</dbReference>
<dbReference type="InterPro" id="IPR011545">
    <property type="entry name" value="DEAD/DEAH_box_helicase_dom"/>
</dbReference>
<protein>
    <submittedName>
        <fullName evidence="7">U5 small nuclear ribonucleoprotein</fullName>
    </submittedName>
</protein>
<dbReference type="SUPFAM" id="SSF46785">
    <property type="entry name" value="Winged helix' DNA-binding domain"/>
    <property type="match status" value="1"/>
</dbReference>
<reference evidence="7 8" key="1">
    <citation type="submission" date="2019-01" db="EMBL/GenBank/DDBJ databases">
        <title>Genomes sequencing and comparative genomics of infectious freshwater microsporidia, Cucumispora dikerogammari and Thelohania contejeani.</title>
        <authorList>
            <person name="Cormier A."/>
            <person name="Giraud I."/>
            <person name="Wattier R."/>
            <person name="Teixeira M."/>
            <person name="Grandjean F."/>
            <person name="Rigaud T."/>
            <person name="Cordaux R."/>
        </authorList>
    </citation>
    <scope>NUCLEOTIDE SEQUENCE [LARGE SCALE GENOMIC DNA]</scope>
    <source>
        <strain evidence="7">T1</strain>
        <tissue evidence="7">Spores</tissue>
    </source>
</reference>
<dbReference type="InterPro" id="IPR050474">
    <property type="entry name" value="Hel308_SKI2-like"/>
</dbReference>
<dbReference type="PROSITE" id="PS51192">
    <property type="entry name" value="HELICASE_ATP_BIND_1"/>
    <property type="match status" value="1"/>
</dbReference>
<dbReference type="InterPro" id="IPR014001">
    <property type="entry name" value="Helicase_ATP-bd"/>
</dbReference>
<keyword evidence="4" id="KW-0067">ATP-binding</keyword>
<dbReference type="InterPro" id="IPR027417">
    <property type="entry name" value="P-loop_NTPase"/>
</dbReference>
<dbReference type="InterPro" id="IPR036390">
    <property type="entry name" value="WH_DNA-bd_sf"/>
</dbReference>
<keyword evidence="2" id="KW-0378">Hydrolase</keyword>
<dbReference type="Gene3D" id="1.10.10.10">
    <property type="entry name" value="Winged helix-like DNA-binding domain superfamily/Winged helix DNA-binding domain"/>
    <property type="match status" value="1"/>
</dbReference>
<keyword evidence="3" id="KW-0347">Helicase</keyword>
<sequence length="1489" mass="171058">MKKKKAVECLPKISKEQMGIRSAEHPNNKILTTKQQLLNILGKVLDFSDILLDSTVEVCIQVLSEGKSRQQLIDALEINIDEDTYNKMVEIIQNENESSSEFEESSEDDFTSSDVENIIKTENKSSVGTQLLGSNFEIENIFQNVHKNLFEKILRRRNEVAHFMLALCNRPESVEYLKQTNSSFYFYLNKKENLISQNNSVKSQVKSLRLPQGSTKTTTDDYEIVHIPPQHNDKKVPFHTLPPLIQRILGCTYQNNFIQHTTFKNIFYGEDNVLICAPTGSGKTNLALFALLREYSHIKNFRAVYIAPMKALVNEMHIHFHRILNPLKITVFSLSSDSQLSRQEIKNCNLLISTPEKFDIITRRESNEYSLIIIDEIHLLNDTRGATLEAITARMLRSGCRIVALSATLPNYTDVANFIRATPENTFYFSEEFRSVPLEYELITVKGKTPLKKNITINKLTLEKVMQSMGSIIIFVNSRRETINTANLLVEKFSLLNEELQENVRILLKNDDEELMDSSLNKSKLIYLAMHGIGIHHAGLSIKLRHAMETLFKKGVIRVLVSTATLAWGVNLPANTVIIKGTEVYNPEEGGWSQLSALNVVQMFGRAGRLNNIEDGKPGSNLQGKAILITDFNAISFIYQKPIESQLMLSLSDHINAEIVIGAQTLEELIDWFKFTFYWVRNPDCNYENIIMNALKCLEEEELIYRKGVIITPTVKGRIACHYYIHHSDINMFYTSLRPFMTDLGVLNLISQCKEFATLITREDEKNELNQEVPIPGNKYVILLQLYLSNVNVEKYTLYCDISYISQNTSRILRALFEVSLQLCLSRTSKIILRYYKSIENRFFPYQTPLRQFIKDKSLISEIEKKDIPLNILYRMTENELKDLYSKNIYAYLRYIPKYRIQSTVFAHVDSTAIISVRIETDFIEKRIHNKYYHIIVSDLNDEIVVYYEVIFMGEEGIDIFLPVNNKFKRYYLEVISDELIGEEEGVIIETQGGGLFSWISGVNTPSASIYNAIGPMYDLLWSNNTELPSNPTILVLSISESNFYRSKGFNVLTYHEFTTLRYIPEYVLMKDIHLIGYHYLIEISILICRLKGIKMCGLGFAGLIEEEFLKDLNVKNIGGKNSEISYITSDSFTYEQQMRDHINNLKKQKDDIPLQSSLCIFPSLKYANENISTKLIPDVNISTSKEIVDKAIRECIDIRYDSVHIIGISSYVDGVLTEYSMCDIMNYYKLSKKKCFIYLKESRKQIFLDSKIPIFYKPSASKLEIKIYEEACKGKRTIEFADLVVNYSLCVNTLEMFKDSITPNIGLKGVLELICSADELEVFKISMDERDSNCFDIIYSKNRYRMKNNRAHILIQYFMDLDIEDECSLDNSIVSHFSEEMLVWIIKLAEGLAGVCMSKGYKNPAMICLDIICGLVSKFVVVEGEYEITSKGEIRVSKIPERMDGKGMSFYVLREQKLLKWQFLEVGANGSITNGEDVWCDCIGKIKQ</sequence>
<evidence type="ECO:0000313" key="7">
    <source>
        <dbReference type="EMBL" id="KAF7683538.1"/>
    </source>
</evidence>
<dbReference type="SUPFAM" id="SSF52540">
    <property type="entry name" value="P-loop containing nucleoside triphosphate hydrolases"/>
    <property type="match status" value="1"/>
</dbReference>
<evidence type="ECO:0000256" key="4">
    <source>
        <dbReference type="ARBA" id="ARBA00022840"/>
    </source>
</evidence>
<evidence type="ECO:0000313" key="8">
    <source>
        <dbReference type="Proteomes" id="UP001516464"/>
    </source>
</evidence>
<dbReference type="InterPro" id="IPR036388">
    <property type="entry name" value="WH-like_DNA-bd_sf"/>
</dbReference>
<feature type="domain" description="Helicase C-terminal" evidence="6">
    <location>
        <begin position="461"/>
        <end position="670"/>
    </location>
</feature>
<evidence type="ECO:0000256" key="2">
    <source>
        <dbReference type="ARBA" id="ARBA00022801"/>
    </source>
</evidence>
<keyword evidence="7" id="KW-0687">Ribonucleoprotein</keyword>
<dbReference type="InterPro" id="IPR001650">
    <property type="entry name" value="Helicase_C-like"/>
</dbReference>
<dbReference type="SMART" id="SM00490">
    <property type="entry name" value="HELICc"/>
    <property type="match status" value="1"/>
</dbReference>
<accession>A0ABQ7HZD8</accession>
<organism evidence="7 8">
    <name type="scientific">Astathelohania contejeani</name>
    <dbReference type="NCBI Taxonomy" id="164912"/>
    <lineage>
        <taxon>Eukaryota</taxon>
        <taxon>Fungi</taxon>
        <taxon>Fungi incertae sedis</taxon>
        <taxon>Microsporidia</taxon>
        <taxon>Astathelohaniidae</taxon>
        <taxon>Astathelohania</taxon>
    </lineage>
</organism>
<evidence type="ECO:0000259" key="5">
    <source>
        <dbReference type="PROSITE" id="PS51192"/>
    </source>
</evidence>
<name>A0ABQ7HZD8_9MICR</name>